<evidence type="ECO:0000313" key="11">
    <source>
        <dbReference type="EMBL" id="QOV20480.1"/>
    </source>
</evidence>
<dbReference type="KEGG" id="bliq:INP51_05915"/>
<gene>
    <name evidence="10 11" type="primary">plsY</name>
    <name evidence="11" type="ORF">INP51_05915</name>
</gene>
<dbReference type="HAMAP" id="MF_01043">
    <property type="entry name" value="PlsY"/>
    <property type="match status" value="1"/>
</dbReference>
<keyword evidence="4 10" id="KW-0812">Transmembrane</keyword>
<sequence length="225" mass="25332">MERIICLIIGYCCGLFQTSYYYGKMHGIDIRQHGSGNAGTTNALRTLGKRAGIITLVGDCLKCMLAVWIVRLIYGRTYPDMIRLLGLYASAGTILGHNFPFYLKFKGGKGIAATAGMIISFDWRITLIEIVVFFGTFFITHYVSLGSLLVYVFFIILVVIMGQTGTLMIPRQYIMETYVLVILLALLAFWQHRKNIVKLHNGTENKTYLKKEKTGDDSNIEESDS</sequence>
<keyword evidence="8 10" id="KW-0594">Phospholipid biosynthesis</keyword>
<comment type="similarity">
    <text evidence="10">Belongs to the PlsY family.</text>
</comment>
<dbReference type="GO" id="GO:0008654">
    <property type="term" value="P:phospholipid biosynthetic process"/>
    <property type="evidence" value="ECO:0007669"/>
    <property type="project" value="UniProtKB-UniRule"/>
</dbReference>
<feature type="transmembrane region" description="Helical" evidence="10">
    <location>
        <begin position="51"/>
        <end position="73"/>
    </location>
</feature>
<dbReference type="UniPathway" id="UPA00085"/>
<keyword evidence="3 10" id="KW-0808">Transferase</keyword>
<evidence type="ECO:0000256" key="1">
    <source>
        <dbReference type="ARBA" id="ARBA00022475"/>
    </source>
</evidence>
<evidence type="ECO:0000256" key="7">
    <source>
        <dbReference type="ARBA" id="ARBA00023136"/>
    </source>
</evidence>
<evidence type="ECO:0000256" key="9">
    <source>
        <dbReference type="ARBA" id="ARBA00023264"/>
    </source>
</evidence>
<accession>A0A7M2RMB1</accession>
<keyword evidence="2 10" id="KW-0444">Lipid biosynthesis</keyword>
<keyword evidence="7 10" id="KW-0472">Membrane</keyword>
<feature type="transmembrane region" description="Helical" evidence="10">
    <location>
        <begin position="123"/>
        <end position="143"/>
    </location>
</feature>
<organism evidence="11 12">
    <name type="scientific">Blautia liquoris</name>
    <dbReference type="NCBI Taxonomy" id="2779518"/>
    <lineage>
        <taxon>Bacteria</taxon>
        <taxon>Bacillati</taxon>
        <taxon>Bacillota</taxon>
        <taxon>Clostridia</taxon>
        <taxon>Lachnospirales</taxon>
        <taxon>Lachnospiraceae</taxon>
        <taxon>Blautia</taxon>
    </lineage>
</organism>
<evidence type="ECO:0000256" key="6">
    <source>
        <dbReference type="ARBA" id="ARBA00023098"/>
    </source>
</evidence>
<protein>
    <recommendedName>
        <fullName evidence="10">Glycerol-3-phosphate acyltransferase</fullName>
    </recommendedName>
    <alternativeName>
        <fullName evidence="10">Acyl-PO4 G3P acyltransferase</fullName>
    </alternativeName>
    <alternativeName>
        <fullName evidence="10">Acyl-phosphate--glycerol-3-phosphate acyltransferase</fullName>
    </alternativeName>
    <alternativeName>
        <fullName evidence="10">G3P acyltransferase</fullName>
        <shortName evidence="10">GPAT</shortName>
        <ecNumber evidence="10">2.3.1.275</ecNumber>
    </alternativeName>
    <alternativeName>
        <fullName evidence="10">Lysophosphatidic acid synthase</fullName>
        <shortName evidence="10">LPA synthase</shortName>
    </alternativeName>
</protein>
<comment type="catalytic activity">
    <reaction evidence="10">
        <text>an acyl phosphate + sn-glycerol 3-phosphate = a 1-acyl-sn-glycero-3-phosphate + phosphate</text>
        <dbReference type="Rhea" id="RHEA:34075"/>
        <dbReference type="ChEBI" id="CHEBI:43474"/>
        <dbReference type="ChEBI" id="CHEBI:57597"/>
        <dbReference type="ChEBI" id="CHEBI:57970"/>
        <dbReference type="ChEBI" id="CHEBI:59918"/>
        <dbReference type="EC" id="2.3.1.275"/>
    </reaction>
</comment>
<dbReference type="InterPro" id="IPR003811">
    <property type="entry name" value="G3P_acylTferase_PlsY"/>
</dbReference>
<dbReference type="RefSeq" id="WP_193736800.1">
    <property type="nucleotide sequence ID" value="NZ_CP063304.1"/>
</dbReference>
<evidence type="ECO:0000256" key="10">
    <source>
        <dbReference type="HAMAP-Rule" id="MF_01043"/>
    </source>
</evidence>
<evidence type="ECO:0000256" key="2">
    <source>
        <dbReference type="ARBA" id="ARBA00022516"/>
    </source>
</evidence>
<dbReference type="Proteomes" id="UP000593601">
    <property type="component" value="Chromosome"/>
</dbReference>
<keyword evidence="9 10" id="KW-1208">Phospholipid metabolism</keyword>
<feature type="transmembrane region" description="Helical" evidence="10">
    <location>
        <begin position="85"/>
        <end position="103"/>
    </location>
</feature>
<dbReference type="GO" id="GO:0005886">
    <property type="term" value="C:plasma membrane"/>
    <property type="evidence" value="ECO:0007669"/>
    <property type="project" value="UniProtKB-SubCell"/>
</dbReference>
<evidence type="ECO:0000256" key="3">
    <source>
        <dbReference type="ARBA" id="ARBA00022679"/>
    </source>
</evidence>
<comment type="pathway">
    <text evidence="10">Lipid metabolism; phospholipid metabolism.</text>
</comment>
<name>A0A7M2RMB1_9FIRM</name>
<comment type="subunit">
    <text evidence="10">Probably interacts with PlsX.</text>
</comment>
<comment type="function">
    <text evidence="10">Catalyzes the transfer of an acyl group from acyl-phosphate (acyl-PO(4)) to glycerol-3-phosphate (G3P) to form lysophosphatidic acid (LPA). This enzyme utilizes acyl-phosphate as fatty acyl donor, but not acyl-CoA or acyl-ACP.</text>
</comment>
<dbReference type="Pfam" id="PF02660">
    <property type="entry name" value="G3P_acyltransf"/>
    <property type="match status" value="1"/>
</dbReference>
<keyword evidence="6 10" id="KW-0443">Lipid metabolism</keyword>
<feature type="transmembrane region" description="Helical" evidence="10">
    <location>
        <begin position="148"/>
        <end position="167"/>
    </location>
</feature>
<dbReference type="NCBIfam" id="TIGR00023">
    <property type="entry name" value="glycerol-3-phosphate 1-O-acyltransferase PlsY"/>
    <property type="match status" value="1"/>
</dbReference>
<keyword evidence="11" id="KW-0012">Acyltransferase</keyword>
<dbReference type="SMART" id="SM01207">
    <property type="entry name" value="G3P_acyltransf"/>
    <property type="match status" value="1"/>
</dbReference>
<dbReference type="EMBL" id="CP063304">
    <property type="protein sequence ID" value="QOV20480.1"/>
    <property type="molecule type" value="Genomic_DNA"/>
</dbReference>
<keyword evidence="5 10" id="KW-1133">Transmembrane helix</keyword>
<comment type="subcellular location">
    <subcellularLocation>
        <location evidence="10">Cell membrane</location>
        <topology evidence="10">Multi-pass membrane protein</topology>
    </subcellularLocation>
</comment>
<keyword evidence="12" id="KW-1185">Reference proteome</keyword>
<evidence type="ECO:0000256" key="8">
    <source>
        <dbReference type="ARBA" id="ARBA00023209"/>
    </source>
</evidence>
<proteinExistence type="inferred from homology"/>
<dbReference type="PANTHER" id="PTHR30309">
    <property type="entry name" value="INNER MEMBRANE PROTEIN YGIH"/>
    <property type="match status" value="1"/>
</dbReference>
<dbReference type="EC" id="2.3.1.275" evidence="10"/>
<feature type="transmembrane region" description="Helical" evidence="10">
    <location>
        <begin position="173"/>
        <end position="190"/>
    </location>
</feature>
<dbReference type="GO" id="GO:0043772">
    <property type="term" value="F:acyl-phosphate glycerol-3-phosphate acyltransferase activity"/>
    <property type="evidence" value="ECO:0007669"/>
    <property type="project" value="UniProtKB-UniRule"/>
</dbReference>
<keyword evidence="1 10" id="KW-1003">Cell membrane</keyword>
<evidence type="ECO:0000256" key="4">
    <source>
        <dbReference type="ARBA" id="ARBA00022692"/>
    </source>
</evidence>
<reference evidence="11 12" key="1">
    <citation type="submission" date="2020-10" db="EMBL/GenBank/DDBJ databases">
        <title>Blautia liquoris sp.nov., isolated from the mud in a fermentation cellar used for the production of Chinese strong-flavoured liquor.</title>
        <authorList>
            <person name="Lu L."/>
        </authorList>
    </citation>
    <scope>NUCLEOTIDE SEQUENCE [LARGE SCALE GENOMIC DNA]</scope>
    <source>
        <strain evidence="11 12">LZLJ-3</strain>
    </source>
</reference>
<evidence type="ECO:0000256" key="5">
    <source>
        <dbReference type="ARBA" id="ARBA00022989"/>
    </source>
</evidence>
<dbReference type="PANTHER" id="PTHR30309:SF0">
    <property type="entry name" value="GLYCEROL-3-PHOSPHATE ACYLTRANSFERASE-RELATED"/>
    <property type="match status" value="1"/>
</dbReference>
<dbReference type="AlphaFoldDB" id="A0A7M2RMB1"/>
<evidence type="ECO:0000313" key="12">
    <source>
        <dbReference type="Proteomes" id="UP000593601"/>
    </source>
</evidence>